<dbReference type="SUPFAM" id="SSF51197">
    <property type="entry name" value="Clavaminate synthase-like"/>
    <property type="match status" value="1"/>
</dbReference>
<reference evidence="2 3" key="1">
    <citation type="submission" date="2020-05" db="EMBL/GenBank/DDBJ databases">
        <title>Aquincola sp. isolate from soil.</title>
        <authorList>
            <person name="Han J."/>
            <person name="Kim D.-U."/>
        </authorList>
    </citation>
    <scope>NUCLEOTIDE SEQUENCE [LARGE SCALE GENOMIC DNA]</scope>
    <source>
        <strain evidence="2 3">S2</strain>
    </source>
</reference>
<evidence type="ECO:0000256" key="1">
    <source>
        <dbReference type="ARBA" id="ARBA00001954"/>
    </source>
</evidence>
<sequence>MSPGFERDGFVIVPRVLDGSACAELASHIESANSRSGGTRQLLREAWCATLAAALPGQAPLSALIPSGHVAVQCTYFEKHAARNWLVPLHQDLAIPVAERVDGPALRGWSTKEGQLFVLPPAEVLAQLVALRLHVDGCGVEDGPLRVVPGSHRHGIASDEQAAAARGRDVACTLDAGDALVMRPLLLHASSKSTGHHRRRVLHFLFGPRALPHGLRWAHAA</sequence>
<organism evidence="2 3">
    <name type="scientific">Pseudaquabacterium terrae</name>
    <dbReference type="NCBI Taxonomy" id="2732868"/>
    <lineage>
        <taxon>Bacteria</taxon>
        <taxon>Pseudomonadati</taxon>
        <taxon>Pseudomonadota</taxon>
        <taxon>Betaproteobacteria</taxon>
        <taxon>Burkholderiales</taxon>
        <taxon>Sphaerotilaceae</taxon>
        <taxon>Pseudaquabacterium</taxon>
    </lineage>
</organism>
<dbReference type="InterPro" id="IPR008775">
    <property type="entry name" value="Phytyl_CoA_dOase-like"/>
</dbReference>
<dbReference type="PANTHER" id="PTHR20883">
    <property type="entry name" value="PHYTANOYL-COA DIOXYGENASE DOMAIN CONTAINING 1"/>
    <property type="match status" value="1"/>
</dbReference>
<dbReference type="Gene3D" id="2.60.120.620">
    <property type="entry name" value="q2cbj1_9rhob like domain"/>
    <property type="match status" value="1"/>
</dbReference>
<comment type="cofactor">
    <cofactor evidence="1">
        <name>Fe(2+)</name>
        <dbReference type="ChEBI" id="CHEBI:29033"/>
    </cofactor>
</comment>
<dbReference type="EMBL" id="JABRWJ010000012">
    <property type="protein sequence ID" value="NRF71463.1"/>
    <property type="molecule type" value="Genomic_DNA"/>
</dbReference>
<keyword evidence="2" id="KW-0223">Dioxygenase</keyword>
<protein>
    <submittedName>
        <fullName evidence="2">Phytanoyl-CoA dioxygenase family protein</fullName>
    </submittedName>
</protein>
<name>A0ABX2ES48_9BURK</name>
<evidence type="ECO:0000313" key="2">
    <source>
        <dbReference type="EMBL" id="NRF71463.1"/>
    </source>
</evidence>
<proteinExistence type="predicted"/>
<comment type="caution">
    <text evidence="2">The sequence shown here is derived from an EMBL/GenBank/DDBJ whole genome shotgun (WGS) entry which is preliminary data.</text>
</comment>
<keyword evidence="3" id="KW-1185">Reference proteome</keyword>
<dbReference type="PANTHER" id="PTHR20883:SF48">
    <property type="entry name" value="ECTOINE DIOXYGENASE"/>
    <property type="match status" value="1"/>
</dbReference>
<evidence type="ECO:0000313" key="3">
    <source>
        <dbReference type="Proteomes" id="UP000737171"/>
    </source>
</evidence>
<keyword evidence="2" id="KW-0560">Oxidoreductase</keyword>
<gene>
    <name evidence="2" type="ORF">HLB44_31200</name>
</gene>
<dbReference type="Pfam" id="PF05721">
    <property type="entry name" value="PhyH"/>
    <property type="match status" value="1"/>
</dbReference>
<dbReference type="GO" id="GO:0051213">
    <property type="term" value="F:dioxygenase activity"/>
    <property type="evidence" value="ECO:0007669"/>
    <property type="project" value="UniProtKB-KW"/>
</dbReference>
<accession>A0ABX2ES48</accession>
<dbReference type="Proteomes" id="UP000737171">
    <property type="component" value="Unassembled WGS sequence"/>
</dbReference>